<reference evidence="4 5" key="1">
    <citation type="submission" date="2019-02" db="EMBL/GenBank/DDBJ databases">
        <title>Deep-cultivation of Planctomycetes and their phenomic and genomic characterization uncovers novel biology.</title>
        <authorList>
            <person name="Wiegand S."/>
            <person name="Jogler M."/>
            <person name="Boedeker C."/>
            <person name="Pinto D."/>
            <person name="Vollmers J."/>
            <person name="Rivas-Marin E."/>
            <person name="Kohn T."/>
            <person name="Peeters S.H."/>
            <person name="Heuer A."/>
            <person name="Rast P."/>
            <person name="Oberbeckmann S."/>
            <person name="Bunk B."/>
            <person name="Jeske O."/>
            <person name="Meyerdierks A."/>
            <person name="Storesund J.E."/>
            <person name="Kallscheuer N."/>
            <person name="Luecker S."/>
            <person name="Lage O.M."/>
            <person name="Pohl T."/>
            <person name="Merkel B.J."/>
            <person name="Hornburger P."/>
            <person name="Mueller R.-W."/>
            <person name="Bruemmer F."/>
            <person name="Labrenz M."/>
            <person name="Spormann A.M."/>
            <person name="Op Den Camp H."/>
            <person name="Overmann J."/>
            <person name="Amann R."/>
            <person name="Jetten M.S.M."/>
            <person name="Mascher T."/>
            <person name="Medema M.H."/>
            <person name="Devos D.P."/>
            <person name="Kaster A.-K."/>
            <person name="Ovreas L."/>
            <person name="Rohde M."/>
            <person name="Galperin M.Y."/>
            <person name="Jogler C."/>
        </authorList>
    </citation>
    <scope>NUCLEOTIDE SEQUENCE [LARGE SCALE GENOMIC DNA]</scope>
    <source>
        <strain evidence="4 5">KOR34</strain>
    </source>
</reference>
<name>A0A5C5VGW3_9BACT</name>
<dbReference type="Pfam" id="PF07596">
    <property type="entry name" value="SBP_bac_10"/>
    <property type="match status" value="1"/>
</dbReference>
<keyword evidence="2" id="KW-0472">Membrane</keyword>
<proteinExistence type="predicted"/>
<dbReference type="RefSeq" id="WP_146564503.1">
    <property type="nucleotide sequence ID" value="NZ_SIHJ01000001.1"/>
</dbReference>
<dbReference type="OrthoDB" id="270727at2"/>
<evidence type="ECO:0000256" key="1">
    <source>
        <dbReference type="SAM" id="MobiDB-lite"/>
    </source>
</evidence>
<accession>A0A5C5VGW3</accession>
<dbReference type="Pfam" id="PF07963">
    <property type="entry name" value="N_methyl"/>
    <property type="match status" value="1"/>
</dbReference>
<dbReference type="NCBIfam" id="TIGR04294">
    <property type="entry name" value="pre_pil_HX9DG"/>
    <property type="match status" value="1"/>
</dbReference>
<feature type="compositionally biased region" description="Polar residues" evidence="1">
    <location>
        <begin position="167"/>
        <end position="176"/>
    </location>
</feature>
<protein>
    <recommendedName>
        <fullName evidence="3">DUF1559 domain-containing protein</fullName>
    </recommendedName>
</protein>
<comment type="caution">
    <text evidence="4">The sequence shown here is derived from an EMBL/GenBank/DDBJ whole genome shotgun (WGS) entry which is preliminary data.</text>
</comment>
<dbReference type="Proteomes" id="UP000316714">
    <property type="component" value="Unassembled WGS sequence"/>
</dbReference>
<evidence type="ECO:0000313" key="4">
    <source>
        <dbReference type="EMBL" id="TWT37149.1"/>
    </source>
</evidence>
<keyword evidence="5" id="KW-1185">Reference proteome</keyword>
<dbReference type="AlphaFoldDB" id="A0A5C5VGW3"/>
<dbReference type="InterPro" id="IPR012902">
    <property type="entry name" value="N_methyl_site"/>
</dbReference>
<gene>
    <name evidence="4" type="ORF">KOR34_20960</name>
</gene>
<evidence type="ECO:0000313" key="5">
    <source>
        <dbReference type="Proteomes" id="UP000316714"/>
    </source>
</evidence>
<dbReference type="PANTHER" id="PTHR30093">
    <property type="entry name" value="GENERAL SECRETION PATHWAY PROTEIN G"/>
    <property type="match status" value="1"/>
</dbReference>
<dbReference type="InterPro" id="IPR027558">
    <property type="entry name" value="Pre_pil_HX9DG_C"/>
</dbReference>
<feature type="domain" description="DUF1559" evidence="3">
    <location>
        <begin position="71"/>
        <end position="370"/>
    </location>
</feature>
<dbReference type="InterPro" id="IPR011453">
    <property type="entry name" value="DUF1559"/>
</dbReference>
<evidence type="ECO:0000259" key="3">
    <source>
        <dbReference type="Pfam" id="PF07596"/>
    </source>
</evidence>
<keyword evidence="2" id="KW-1133">Transmembrane helix</keyword>
<organism evidence="4 5">
    <name type="scientific">Posidoniimonas corsicana</name>
    <dbReference type="NCBI Taxonomy" id="1938618"/>
    <lineage>
        <taxon>Bacteria</taxon>
        <taxon>Pseudomonadati</taxon>
        <taxon>Planctomycetota</taxon>
        <taxon>Planctomycetia</taxon>
        <taxon>Pirellulales</taxon>
        <taxon>Lacipirellulaceae</taxon>
        <taxon>Posidoniimonas</taxon>
    </lineage>
</organism>
<keyword evidence="2" id="KW-0812">Transmembrane</keyword>
<dbReference type="NCBIfam" id="TIGR02532">
    <property type="entry name" value="IV_pilin_GFxxxE"/>
    <property type="match status" value="1"/>
</dbReference>
<feature type="region of interest" description="Disordered" evidence="1">
    <location>
        <begin position="167"/>
        <end position="186"/>
    </location>
</feature>
<dbReference type="Gene3D" id="3.30.700.10">
    <property type="entry name" value="Glycoprotein, Type 4 Pilin"/>
    <property type="match status" value="1"/>
</dbReference>
<dbReference type="SUPFAM" id="SSF54523">
    <property type="entry name" value="Pili subunits"/>
    <property type="match status" value="1"/>
</dbReference>
<feature type="transmembrane region" description="Helical" evidence="2">
    <location>
        <begin position="46"/>
        <end position="70"/>
    </location>
</feature>
<dbReference type="EMBL" id="SIHJ01000001">
    <property type="protein sequence ID" value="TWT37149.1"/>
    <property type="molecule type" value="Genomic_DNA"/>
</dbReference>
<dbReference type="PANTHER" id="PTHR30093:SF2">
    <property type="entry name" value="TYPE II SECRETION SYSTEM PROTEIN H"/>
    <property type="match status" value="1"/>
</dbReference>
<dbReference type="InterPro" id="IPR045584">
    <property type="entry name" value="Pilin-like"/>
</dbReference>
<evidence type="ECO:0000256" key="2">
    <source>
        <dbReference type="SAM" id="Phobius"/>
    </source>
</evidence>
<sequence length="389" mass="42328">MDSLQACFRSRVLAELGTEAFAKHGRPTLWSSPQRGGKAGSQRFDAFTLVELLVVIAIIGVLIALLLPAVQAARESARRSSCMNNMRQLGLAHMNYESTNNRLAPGNQWRASENNSAPGPRFTPNVVFLMSYLEEGPRFSQYDRALDWDDQPVPVLEALGSPMPTYQCPSDQGQRMTATTAGGGATSDQFDDAKGNYGVNWGSLFGFDQYDERLEIGAAADAPMSIVYSSATERESGPGSRRAPFSYNFGAKLSQITDGTSHTFLMLEMLQAPTAPGAVDRRGRIWNHLPGSYHVTAYLPPNGLTTPYPGQDKNVKGDRGTCADQPDLGLPCSPTTQERLMHMAARSRHAGGVVVSMCDASVHFVVDSIDHPTYQRLAVRDDGEPSRLP</sequence>